<keyword evidence="9 14" id="KW-0472">Membrane</keyword>
<evidence type="ECO:0000256" key="11">
    <source>
        <dbReference type="ARBA" id="ARBA00025936"/>
    </source>
</evidence>
<dbReference type="Proteomes" id="UP000055136">
    <property type="component" value="Chromosome"/>
</dbReference>
<comment type="function">
    <text evidence="1 12">The M ring may be actively involved in energy transduction.</text>
</comment>
<dbReference type="AlphaFoldDB" id="A0A0S2TBY8"/>
<dbReference type="InterPro" id="IPR013556">
    <property type="entry name" value="Flag_M-ring_C"/>
</dbReference>
<evidence type="ECO:0000313" key="18">
    <source>
        <dbReference type="Proteomes" id="UP000055136"/>
    </source>
</evidence>
<dbReference type="KEGG" id="tee:Tel_05645"/>
<keyword evidence="7 14" id="KW-0812">Transmembrane</keyword>
<evidence type="ECO:0000256" key="3">
    <source>
        <dbReference type="ARBA" id="ARBA00004651"/>
    </source>
</evidence>
<dbReference type="PIRSF" id="PIRSF004862">
    <property type="entry name" value="FliF"/>
    <property type="match status" value="1"/>
</dbReference>
<comment type="similarity">
    <text evidence="4 12">Belongs to the FliF family.</text>
</comment>
<evidence type="ECO:0000256" key="6">
    <source>
        <dbReference type="ARBA" id="ARBA00022475"/>
    </source>
</evidence>
<evidence type="ECO:0000259" key="15">
    <source>
        <dbReference type="Pfam" id="PF01514"/>
    </source>
</evidence>
<evidence type="ECO:0000256" key="7">
    <source>
        <dbReference type="ARBA" id="ARBA00022692"/>
    </source>
</evidence>
<organism evidence="17 18">
    <name type="scientific">Candidatus Tenderia electrophaga</name>
    <dbReference type="NCBI Taxonomy" id="1748243"/>
    <lineage>
        <taxon>Bacteria</taxon>
        <taxon>Pseudomonadati</taxon>
        <taxon>Pseudomonadota</taxon>
        <taxon>Gammaproteobacteria</taxon>
        <taxon>Candidatus Tenderiales</taxon>
        <taxon>Candidatus Tenderiaceae</taxon>
        <taxon>Candidatus Tenderia</taxon>
    </lineage>
</organism>
<feature type="compositionally biased region" description="Low complexity" evidence="13">
    <location>
        <begin position="301"/>
        <end position="338"/>
    </location>
</feature>
<dbReference type="PANTHER" id="PTHR30046">
    <property type="entry name" value="FLAGELLAR M-RING PROTEIN"/>
    <property type="match status" value="1"/>
</dbReference>
<dbReference type="GO" id="GO:0003774">
    <property type="term" value="F:cytoskeletal motor activity"/>
    <property type="evidence" value="ECO:0007669"/>
    <property type="project" value="InterPro"/>
</dbReference>
<evidence type="ECO:0000256" key="14">
    <source>
        <dbReference type="SAM" id="Phobius"/>
    </source>
</evidence>
<dbReference type="GO" id="GO:0009431">
    <property type="term" value="C:bacterial-type flagellum basal body, MS ring"/>
    <property type="evidence" value="ECO:0007669"/>
    <property type="project" value="InterPro"/>
</dbReference>
<dbReference type="GO" id="GO:0071973">
    <property type="term" value="P:bacterial-type flagellum-dependent cell motility"/>
    <property type="evidence" value="ECO:0007669"/>
    <property type="project" value="InterPro"/>
</dbReference>
<keyword evidence="8 14" id="KW-1133">Transmembrane helix</keyword>
<name>A0A0S2TBY8_9GAMM</name>
<protein>
    <recommendedName>
        <fullName evidence="5 12">Flagellar M-ring protein</fullName>
    </recommendedName>
</protein>
<comment type="subunit">
    <text evidence="11">The basal body constitutes a major portion of the flagellar organelle and consists of four rings (L,P,S, and M) mounted on a central rod. The M ring is integral to the inner membrane of the cell and may be connected to the flagellar rod via the S ring. The S (supramembrane ring) lies just distal to the M ring. The L and P rings lie in the outer membrane and the periplasmic space, respectively.</text>
</comment>
<evidence type="ECO:0000256" key="2">
    <source>
        <dbReference type="ARBA" id="ARBA00004117"/>
    </source>
</evidence>
<dbReference type="Pfam" id="PF01514">
    <property type="entry name" value="YscJ_FliF"/>
    <property type="match status" value="1"/>
</dbReference>
<evidence type="ECO:0000256" key="9">
    <source>
        <dbReference type="ARBA" id="ARBA00023136"/>
    </source>
</evidence>
<evidence type="ECO:0000256" key="8">
    <source>
        <dbReference type="ARBA" id="ARBA00022989"/>
    </source>
</evidence>
<sequence length="529" mass="57115">MALVKAENIGNQIEGMSSMPLFRQLGMMVALAATVALAVAIVLWVKEPTYRMLYGSLSDQEMMEITQVLDQAGIKYDINSSTNAVLVDAGRVHDARMQLAGQGLPKGSGTGYELLDKDQGFGTSQFIETARYQRAIEGELSRTIGSLNNIQNARVHLAIPKQSAFVRNRKKPSASVMLNLYQGRAMTKGQADSIAHLVASSVPNLEMEDVTVVDQNGRLLSRPDGETEFGQSSNQFEYRKNLEQYYTSRIEQILEPIVGMGKVKAQVVADLDFTVTEQTHESYNPDLPSIRSEQTIEEESSAAAAKGGLPGALSNQPPGAAALNEAAGEGANSGASNNSRRVVRNYELDKTISHTRYQTGEIKRLSAAVVIDNKQGEDGSVPLSGEELTRINGLVKEAIGFNPARGDSVNIINAPFITEAEAEPLPETSLLDQPWIWDAGKQLAGLALVLFLVFGVLKPVLKSLAEKGATVRHSAPSSNNDVALQGPASMPALPNARAYETTLETAKAVAQQEPQRVAQVVREWVDKDG</sequence>
<keyword evidence="10 12" id="KW-0975">Bacterial flagellum</keyword>
<evidence type="ECO:0000259" key="16">
    <source>
        <dbReference type="Pfam" id="PF08345"/>
    </source>
</evidence>
<dbReference type="InterPro" id="IPR006182">
    <property type="entry name" value="FliF_N_dom"/>
</dbReference>
<dbReference type="Gene3D" id="3.30.300.30">
    <property type="match status" value="1"/>
</dbReference>
<evidence type="ECO:0000256" key="12">
    <source>
        <dbReference type="PIRNR" id="PIRNR004862"/>
    </source>
</evidence>
<accession>A0A0S2TBY8</accession>
<dbReference type="NCBIfam" id="TIGR00206">
    <property type="entry name" value="fliF"/>
    <property type="match status" value="1"/>
</dbReference>
<proteinExistence type="inferred from homology"/>
<dbReference type="PRINTS" id="PR01009">
    <property type="entry name" value="FLGMRINGFLIF"/>
</dbReference>
<dbReference type="PANTHER" id="PTHR30046:SF0">
    <property type="entry name" value="FLAGELLAR M-RING PROTEIN"/>
    <property type="match status" value="1"/>
</dbReference>
<dbReference type="InterPro" id="IPR000067">
    <property type="entry name" value="FlgMring_FliF"/>
</dbReference>
<evidence type="ECO:0000313" key="17">
    <source>
        <dbReference type="EMBL" id="ALP52673.1"/>
    </source>
</evidence>
<evidence type="ECO:0000256" key="5">
    <source>
        <dbReference type="ARBA" id="ARBA00017949"/>
    </source>
</evidence>
<evidence type="ECO:0000256" key="4">
    <source>
        <dbReference type="ARBA" id="ARBA00007971"/>
    </source>
</evidence>
<keyword evidence="6" id="KW-1003">Cell membrane</keyword>
<dbReference type="STRING" id="1748243.Tel_05645"/>
<feature type="domain" description="Flagellar M-ring C-terminal" evidence="16">
    <location>
        <begin position="254"/>
        <end position="416"/>
    </location>
</feature>
<evidence type="ECO:0000256" key="1">
    <source>
        <dbReference type="ARBA" id="ARBA00003820"/>
    </source>
</evidence>
<feature type="transmembrane region" description="Helical" evidence="14">
    <location>
        <begin position="25"/>
        <end position="45"/>
    </location>
</feature>
<gene>
    <name evidence="17" type="ORF">Tel_05645</name>
</gene>
<reference evidence="17" key="1">
    <citation type="submission" date="2015-10" db="EMBL/GenBank/DDBJ databases">
        <title>Description of Candidatus Tenderia electrophaga gen. nov, sp. nov., an Uncultivated Electroautotroph from a Biocathode Enrichment.</title>
        <authorList>
            <person name="Eddie B.J."/>
            <person name="Malanoski A.P."/>
            <person name="Wang Z."/>
            <person name="Hall R.J."/>
            <person name="Oh S.D."/>
            <person name="Heiner C."/>
            <person name="Lin B."/>
            <person name="Strycharz-Glaven S.M."/>
        </authorList>
    </citation>
    <scope>NUCLEOTIDE SEQUENCE [LARGE SCALE GENOMIC DNA]</scope>
    <source>
        <strain evidence="17">NRL1</strain>
    </source>
</reference>
<feature type="region of interest" description="Disordered" evidence="13">
    <location>
        <begin position="279"/>
        <end position="338"/>
    </location>
</feature>
<comment type="subcellular location">
    <subcellularLocation>
        <location evidence="2 12">Bacterial flagellum basal body</location>
    </subcellularLocation>
    <subcellularLocation>
        <location evidence="3">Cell membrane</location>
        <topology evidence="3">Multi-pass membrane protein</topology>
    </subcellularLocation>
</comment>
<dbReference type="InterPro" id="IPR045851">
    <property type="entry name" value="AMP-bd_C_sf"/>
</dbReference>
<keyword evidence="18" id="KW-1185">Reference proteome</keyword>
<dbReference type="InterPro" id="IPR043427">
    <property type="entry name" value="YscJ/FliF"/>
</dbReference>
<dbReference type="EMBL" id="CP013099">
    <property type="protein sequence ID" value="ALP52673.1"/>
    <property type="molecule type" value="Genomic_DNA"/>
</dbReference>
<dbReference type="GO" id="GO:0005886">
    <property type="term" value="C:plasma membrane"/>
    <property type="evidence" value="ECO:0007669"/>
    <property type="project" value="UniProtKB-SubCell"/>
</dbReference>
<feature type="domain" description="Flagellar M-ring N-terminal" evidence="15">
    <location>
        <begin position="46"/>
        <end position="221"/>
    </location>
</feature>
<evidence type="ECO:0000256" key="10">
    <source>
        <dbReference type="ARBA" id="ARBA00023143"/>
    </source>
</evidence>
<evidence type="ECO:0000256" key="13">
    <source>
        <dbReference type="SAM" id="MobiDB-lite"/>
    </source>
</evidence>
<dbReference type="Pfam" id="PF08345">
    <property type="entry name" value="YscJ_FliF_C"/>
    <property type="match status" value="1"/>
</dbReference>